<keyword evidence="6 11" id="KW-0547">Nucleotide-binding</keyword>
<evidence type="ECO:0000256" key="6">
    <source>
        <dbReference type="ARBA" id="ARBA00022741"/>
    </source>
</evidence>
<comment type="catalytic activity">
    <reaction evidence="1 11">
        <text>5-(2-hydroxyethyl)-4-methylthiazole + ATP = 4-methyl-5-(2-phosphooxyethyl)-thiazole + ADP + H(+)</text>
        <dbReference type="Rhea" id="RHEA:24212"/>
        <dbReference type="ChEBI" id="CHEBI:15378"/>
        <dbReference type="ChEBI" id="CHEBI:17957"/>
        <dbReference type="ChEBI" id="CHEBI:30616"/>
        <dbReference type="ChEBI" id="CHEBI:58296"/>
        <dbReference type="ChEBI" id="CHEBI:456216"/>
        <dbReference type="EC" id="2.7.1.50"/>
    </reaction>
</comment>
<keyword evidence="5 11" id="KW-0479">Metal-binding</keyword>
<evidence type="ECO:0000256" key="11">
    <source>
        <dbReference type="HAMAP-Rule" id="MF_00228"/>
    </source>
</evidence>
<dbReference type="NCBIfam" id="NF006830">
    <property type="entry name" value="PRK09355.1"/>
    <property type="match status" value="1"/>
</dbReference>
<evidence type="ECO:0000256" key="10">
    <source>
        <dbReference type="ARBA" id="ARBA00022977"/>
    </source>
</evidence>
<proteinExistence type="inferred from homology"/>
<comment type="pathway">
    <text evidence="3 11">Cofactor biosynthesis; thiamine diphosphate biosynthesis; 4-methyl-5-(2-phosphoethyl)-thiazole from 5-(2-hydroxyethyl)-4-methylthiazole: step 1/1.</text>
</comment>
<dbReference type="GO" id="GO:0004417">
    <property type="term" value="F:hydroxyethylthiazole kinase activity"/>
    <property type="evidence" value="ECO:0007669"/>
    <property type="project" value="UniProtKB-UniRule"/>
</dbReference>
<dbReference type="GO" id="GO:0009229">
    <property type="term" value="P:thiamine diphosphate biosynthetic process"/>
    <property type="evidence" value="ECO:0007669"/>
    <property type="project" value="UniProtKB-UniRule"/>
</dbReference>
<evidence type="ECO:0000313" key="12">
    <source>
        <dbReference type="EMBL" id="VYT88163.1"/>
    </source>
</evidence>
<name>A0A6N3ABR7_9CLOT</name>
<dbReference type="PIRSF" id="PIRSF000513">
    <property type="entry name" value="Thz_kinase"/>
    <property type="match status" value="1"/>
</dbReference>
<feature type="binding site" evidence="11">
    <location>
        <position position="162"/>
    </location>
    <ligand>
        <name>ATP</name>
        <dbReference type="ChEBI" id="CHEBI:30616"/>
    </ligand>
</feature>
<keyword evidence="4 11" id="KW-0808">Transferase</keyword>
<keyword evidence="7 11" id="KW-0418">Kinase</keyword>
<dbReference type="GO" id="GO:0000287">
    <property type="term" value="F:magnesium ion binding"/>
    <property type="evidence" value="ECO:0007669"/>
    <property type="project" value="UniProtKB-UniRule"/>
</dbReference>
<dbReference type="PRINTS" id="PR01099">
    <property type="entry name" value="HYETHTZKNASE"/>
</dbReference>
<dbReference type="EMBL" id="CACRTO010000008">
    <property type="protein sequence ID" value="VYT88163.1"/>
    <property type="molecule type" value="Genomic_DNA"/>
</dbReference>
<comment type="cofactor">
    <cofactor evidence="2 11">
        <name>Mg(2+)</name>
        <dbReference type="ChEBI" id="CHEBI:18420"/>
    </cofactor>
</comment>
<organism evidence="12">
    <name type="scientific">Clostridium tertium</name>
    <dbReference type="NCBI Taxonomy" id="1559"/>
    <lineage>
        <taxon>Bacteria</taxon>
        <taxon>Bacillati</taxon>
        <taxon>Bacillota</taxon>
        <taxon>Clostridia</taxon>
        <taxon>Eubacteriales</taxon>
        <taxon>Clostridiaceae</taxon>
        <taxon>Clostridium</taxon>
    </lineage>
</organism>
<sequence>MFELIEKVKEINPLVLHYTNEVTINDCANITLAIGASPLMSYSYEELEEIISKASSVVINIGTMKSANLDLFLQAGKMANKYNKPVLLDPVGVFATEERKNLTDKLINEVSFDVIKGNVAEIKFIGGYEGNGQGVDAKESNEDISNIIREIAEKMKTIIVATGKIDFISDGIKTIKIENGSELLKKVTGTGCMTGSLIASYLGAVGVNIEAVAMGALSMGVAGELAAENCNGIGSFKVELMNNVFNLDSKKLKKLSRITIK</sequence>
<dbReference type="GO" id="GO:0005524">
    <property type="term" value="F:ATP binding"/>
    <property type="evidence" value="ECO:0007669"/>
    <property type="project" value="UniProtKB-UniRule"/>
</dbReference>
<evidence type="ECO:0000256" key="8">
    <source>
        <dbReference type="ARBA" id="ARBA00022840"/>
    </source>
</evidence>
<evidence type="ECO:0000256" key="2">
    <source>
        <dbReference type="ARBA" id="ARBA00001946"/>
    </source>
</evidence>
<dbReference type="InterPro" id="IPR000417">
    <property type="entry name" value="Hyethyz_kinase"/>
</dbReference>
<evidence type="ECO:0000256" key="4">
    <source>
        <dbReference type="ARBA" id="ARBA00022679"/>
    </source>
</evidence>
<dbReference type="CDD" id="cd01170">
    <property type="entry name" value="THZ_kinase"/>
    <property type="match status" value="1"/>
</dbReference>
<keyword evidence="8 11" id="KW-0067">ATP-binding</keyword>
<dbReference type="EC" id="2.7.1.50" evidence="11"/>
<dbReference type="Pfam" id="PF02110">
    <property type="entry name" value="HK"/>
    <property type="match status" value="1"/>
</dbReference>
<dbReference type="UniPathway" id="UPA00060">
    <property type="reaction ID" value="UER00139"/>
</dbReference>
<dbReference type="GO" id="GO:0009228">
    <property type="term" value="P:thiamine biosynthetic process"/>
    <property type="evidence" value="ECO:0007669"/>
    <property type="project" value="UniProtKB-KW"/>
</dbReference>
<reference evidence="12" key="1">
    <citation type="submission" date="2019-11" db="EMBL/GenBank/DDBJ databases">
        <authorList>
            <person name="Feng L."/>
        </authorList>
    </citation>
    <scope>NUCLEOTIDE SEQUENCE</scope>
    <source>
        <strain evidence="12">CTertiumLFYP3</strain>
    </source>
</reference>
<evidence type="ECO:0000256" key="5">
    <source>
        <dbReference type="ARBA" id="ARBA00022723"/>
    </source>
</evidence>
<dbReference type="Gene3D" id="3.40.1190.20">
    <property type="match status" value="1"/>
</dbReference>
<evidence type="ECO:0000256" key="9">
    <source>
        <dbReference type="ARBA" id="ARBA00022842"/>
    </source>
</evidence>
<comment type="similarity">
    <text evidence="11">Belongs to the Thz kinase family.</text>
</comment>
<comment type="function">
    <text evidence="11">Catalyzes the phosphorylation of the hydroxyl group of 4-methyl-5-beta-hydroxyethylthiazole (THZ).</text>
</comment>
<evidence type="ECO:0000256" key="1">
    <source>
        <dbReference type="ARBA" id="ARBA00001771"/>
    </source>
</evidence>
<gene>
    <name evidence="12" type="primary">thiM_1</name>
    <name evidence="11" type="synonym">thiM</name>
    <name evidence="12" type="ORF">CTLFYP3_00911</name>
</gene>
<feature type="binding site" evidence="11">
    <location>
        <position position="40"/>
    </location>
    <ligand>
        <name>substrate</name>
    </ligand>
</feature>
<dbReference type="HAMAP" id="MF_00228">
    <property type="entry name" value="Thz_kinase"/>
    <property type="match status" value="1"/>
</dbReference>
<protein>
    <recommendedName>
        <fullName evidence="11">Hydroxyethylthiazole kinase</fullName>
        <ecNumber evidence="11">2.7.1.50</ecNumber>
    </recommendedName>
    <alternativeName>
        <fullName evidence="11">4-methyl-5-beta-hydroxyethylthiazole kinase</fullName>
        <shortName evidence="11">TH kinase</shortName>
        <shortName evidence="11">Thz kinase</shortName>
    </alternativeName>
</protein>
<dbReference type="AlphaFoldDB" id="A0A6N3ABR7"/>
<feature type="binding site" evidence="11">
    <location>
        <position position="116"/>
    </location>
    <ligand>
        <name>ATP</name>
        <dbReference type="ChEBI" id="CHEBI:30616"/>
    </ligand>
</feature>
<dbReference type="SUPFAM" id="SSF53613">
    <property type="entry name" value="Ribokinase-like"/>
    <property type="match status" value="1"/>
</dbReference>
<accession>A0A6N3ABR7</accession>
<evidence type="ECO:0000256" key="7">
    <source>
        <dbReference type="ARBA" id="ARBA00022777"/>
    </source>
</evidence>
<dbReference type="InterPro" id="IPR029056">
    <property type="entry name" value="Ribokinase-like"/>
</dbReference>
<dbReference type="NCBIfam" id="TIGR00694">
    <property type="entry name" value="thiM"/>
    <property type="match status" value="1"/>
</dbReference>
<keyword evidence="9 11" id="KW-0460">Magnesium</keyword>
<dbReference type="RefSeq" id="WP_156625416.1">
    <property type="nucleotide sequence ID" value="NZ_CACRTO010000008.1"/>
</dbReference>
<feature type="binding site" evidence="11">
    <location>
        <position position="189"/>
    </location>
    <ligand>
        <name>substrate</name>
    </ligand>
</feature>
<keyword evidence="10 11" id="KW-0784">Thiamine biosynthesis</keyword>
<evidence type="ECO:0000256" key="3">
    <source>
        <dbReference type="ARBA" id="ARBA00004868"/>
    </source>
</evidence>